<keyword evidence="1 4" id="KW-0812">Transmembrane</keyword>
<dbReference type="SUPFAM" id="SSF103473">
    <property type="entry name" value="MFS general substrate transporter"/>
    <property type="match status" value="1"/>
</dbReference>
<evidence type="ECO:0000256" key="4">
    <source>
        <dbReference type="SAM" id="Phobius"/>
    </source>
</evidence>
<feature type="transmembrane region" description="Helical" evidence="4">
    <location>
        <begin position="140"/>
        <end position="162"/>
    </location>
</feature>
<dbReference type="AlphaFoldDB" id="A0A1Q8TG50"/>
<dbReference type="InterPro" id="IPR036259">
    <property type="entry name" value="MFS_trans_sf"/>
</dbReference>
<dbReference type="PROSITE" id="PS50850">
    <property type="entry name" value="MFS"/>
    <property type="match status" value="1"/>
</dbReference>
<feature type="transmembrane region" description="Helical" evidence="4">
    <location>
        <begin position="304"/>
        <end position="325"/>
    </location>
</feature>
<dbReference type="EMBL" id="MSDQ01000006">
    <property type="protein sequence ID" value="OLO12618.1"/>
    <property type="molecule type" value="Genomic_DNA"/>
</dbReference>
<dbReference type="CDD" id="cd17339">
    <property type="entry name" value="MFS_NIMT_CynX_like"/>
    <property type="match status" value="1"/>
</dbReference>
<dbReference type="PANTHER" id="PTHR23523:SF2">
    <property type="entry name" value="2-NITROIMIDAZOLE TRANSPORTER"/>
    <property type="match status" value="1"/>
</dbReference>
<evidence type="ECO:0000313" key="7">
    <source>
        <dbReference type="Proteomes" id="UP000186806"/>
    </source>
</evidence>
<reference evidence="6 7" key="1">
    <citation type="submission" date="2016-12" db="EMBL/GenBank/DDBJ databases">
        <title>Draft genome sequences of strains Salinicola socius SMB35, Salinicola sp. MH3R3-1 and Chromohalobacter sp. SMB17 from the Verkhnekamsk potash mining region of Russia.</title>
        <authorList>
            <person name="Mavrodi D.V."/>
            <person name="Olsson B.E."/>
            <person name="Korsakova E.S."/>
            <person name="Pyankova A."/>
            <person name="Mavrodi O.V."/>
            <person name="Plotnikova E.G."/>
        </authorList>
    </citation>
    <scope>NUCLEOTIDE SEQUENCE [LARGE SCALE GENOMIC DNA]</scope>
    <source>
        <strain evidence="6 7">SMB17</strain>
    </source>
</reference>
<feature type="domain" description="Major facilitator superfamily (MFS) profile" evidence="5">
    <location>
        <begin position="15"/>
        <end position="394"/>
    </location>
</feature>
<feature type="transmembrane region" description="Helical" evidence="4">
    <location>
        <begin position="106"/>
        <end position="128"/>
    </location>
</feature>
<evidence type="ECO:0000256" key="1">
    <source>
        <dbReference type="ARBA" id="ARBA00022692"/>
    </source>
</evidence>
<feature type="transmembrane region" description="Helical" evidence="4">
    <location>
        <begin position="279"/>
        <end position="298"/>
    </location>
</feature>
<evidence type="ECO:0000256" key="2">
    <source>
        <dbReference type="ARBA" id="ARBA00022989"/>
    </source>
</evidence>
<proteinExistence type="predicted"/>
<accession>A0A1Q8TG50</accession>
<protein>
    <submittedName>
        <fullName evidence="6">MFS transporter</fullName>
    </submittedName>
</protein>
<feature type="transmembrane region" description="Helical" evidence="4">
    <location>
        <begin position="168"/>
        <end position="191"/>
    </location>
</feature>
<feature type="transmembrane region" description="Helical" evidence="4">
    <location>
        <begin position="212"/>
        <end position="235"/>
    </location>
</feature>
<dbReference type="PANTHER" id="PTHR23523">
    <property type="match status" value="1"/>
</dbReference>
<evidence type="ECO:0000259" key="5">
    <source>
        <dbReference type="PROSITE" id="PS50850"/>
    </source>
</evidence>
<feature type="transmembrane region" description="Helical" evidence="4">
    <location>
        <begin position="369"/>
        <end position="389"/>
    </location>
</feature>
<sequence>MSARSASPAAPLPAALWLVAFALAAVNLRAPIVVVGPVLESIMQTLAIGAGVASLFTTGMILCFGVLSPLAPGVAARMGLDRAIALALGAIALGGLLRGIESLPVMLAGTFFAGLGIAFGNVFMPSLVKRDRPDRIGQTMGLYTVVMGIGATLGAGTAVPLMNLSGSWSVPILMWAGIGVATTALWVWMAWRRPKASDDGQSTRITRLFKSRTAWTLTLFMGMQSLGFYTLQTWVPAVASAAGVPSAAAGGMLSIINLTTIPASYVIARLAARLHHHSLLVLGLCMLIALGLVGLWLAPTVSPTLWAILLGAGQGGCFSFALTMIVMRTRRANHAAMLSGMAQSLGYLMAAGGPLVFGALHGVTGDWRLSLWLLMALLSVQTVAGVMIGRPKLVTVREG</sequence>
<feature type="transmembrane region" description="Helical" evidence="4">
    <location>
        <begin position="345"/>
        <end position="363"/>
    </location>
</feature>
<dbReference type="InterPro" id="IPR011701">
    <property type="entry name" value="MFS"/>
</dbReference>
<dbReference type="GO" id="GO:0022857">
    <property type="term" value="F:transmembrane transporter activity"/>
    <property type="evidence" value="ECO:0007669"/>
    <property type="project" value="InterPro"/>
</dbReference>
<keyword evidence="7" id="KW-1185">Reference proteome</keyword>
<dbReference type="STRING" id="223900.GCA_000821045_01953"/>
<name>A0A1Q8TG50_9GAMM</name>
<comment type="caution">
    <text evidence="6">The sequence shown here is derived from an EMBL/GenBank/DDBJ whole genome shotgun (WGS) entry which is preliminary data.</text>
</comment>
<evidence type="ECO:0000256" key="3">
    <source>
        <dbReference type="ARBA" id="ARBA00023136"/>
    </source>
</evidence>
<feature type="transmembrane region" description="Helical" evidence="4">
    <location>
        <begin position="247"/>
        <end position="267"/>
    </location>
</feature>
<organism evidence="6 7">
    <name type="scientific">Chromohalobacter japonicus</name>
    <dbReference type="NCBI Taxonomy" id="223900"/>
    <lineage>
        <taxon>Bacteria</taxon>
        <taxon>Pseudomonadati</taxon>
        <taxon>Pseudomonadota</taxon>
        <taxon>Gammaproteobacteria</taxon>
        <taxon>Oceanospirillales</taxon>
        <taxon>Halomonadaceae</taxon>
        <taxon>Chromohalobacter</taxon>
    </lineage>
</organism>
<keyword evidence="3 4" id="KW-0472">Membrane</keyword>
<gene>
    <name evidence="6" type="ORF">BTW10_03910</name>
</gene>
<dbReference type="Gene3D" id="1.20.1250.20">
    <property type="entry name" value="MFS general substrate transporter like domains"/>
    <property type="match status" value="1"/>
</dbReference>
<dbReference type="InterPro" id="IPR052524">
    <property type="entry name" value="MFS_Cyanate_Porter"/>
</dbReference>
<keyword evidence="2 4" id="KW-1133">Transmembrane helix</keyword>
<dbReference type="Proteomes" id="UP000186806">
    <property type="component" value="Unassembled WGS sequence"/>
</dbReference>
<evidence type="ECO:0000313" key="6">
    <source>
        <dbReference type="EMBL" id="OLO12618.1"/>
    </source>
</evidence>
<feature type="transmembrane region" description="Helical" evidence="4">
    <location>
        <begin position="48"/>
        <end position="71"/>
    </location>
</feature>
<dbReference type="InterPro" id="IPR020846">
    <property type="entry name" value="MFS_dom"/>
</dbReference>
<dbReference type="Pfam" id="PF07690">
    <property type="entry name" value="MFS_1"/>
    <property type="match status" value="1"/>
</dbReference>
<feature type="transmembrane region" description="Helical" evidence="4">
    <location>
        <begin position="83"/>
        <end position="100"/>
    </location>
</feature>
<dbReference type="RefSeq" id="WP_075368259.1">
    <property type="nucleotide sequence ID" value="NZ_MSDQ01000006.1"/>
</dbReference>